<keyword evidence="3" id="KW-1185">Reference proteome</keyword>
<reference evidence="2 3" key="1">
    <citation type="submission" date="2018-11" db="EMBL/GenBank/DDBJ databases">
        <authorList>
            <consortium name="Pathogen Informatics"/>
        </authorList>
    </citation>
    <scope>NUCLEOTIDE SEQUENCE [LARGE SCALE GENOMIC DNA]</scope>
</reference>
<evidence type="ECO:0000313" key="3">
    <source>
        <dbReference type="Proteomes" id="UP000270094"/>
    </source>
</evidence>
<name>A0A3P7M2N4_STRVU</name>
<evidence type="ECO:0000313" key="2">
    <source>
        <dbReference type="EMBL" id="VDM85548.1"/>
    </source>
</evidence>
<gene>
    <name evidence="2" type="ORF">SVUK_LOCUS20546</name>
</gene>
<feature type="compositionally biased region" description="Polar residues" evidence="1">
    <location>
        <begin position="101"/>
        <end position="115"/>
    </location>
</feature>
<organism evidence="2 3">
    <name type="scientific">Strongylus vulgaris</name>
    <name type="common">Blood worm</name>
    <dbReference type="NCBI Taxonomy" id="40348"/>
    <lineage>
        <taxon>Eukaryota</taxon>
        <taxon>Metazoa</taxon>
        <taxon>Ecdysozoa</taxon>
        <taxon>Nematoda</taxon>
        <taxon>Chromadorea</taxon>
        <taxon>Rhabditida</taxon>
        <taxon>Rhabditina</taxon>
        <taxon>Rhabditomorpha</taxon>
        <taxon>Strongyloidea</taxon>
        <taxon>Strongylidae</taxon>
        <taxon>Strongylus</taxon>
    </lineage>
</organism>
<evidence type="ECO:0000256" key="1">
    <source>
        <dbReference type="SAM" id="MobiDB-lite"/>
    </source>
</evidence>
<feature type="compositionally biased region" description="Basic and acidic residues" evidence="1">
    <location>
        <begin position="85"/>
        <end position="100"/>
    </location>
</feature>
<feature type="region of interest" description="Disordered" evidence="1">
    <location>
        <begin position="29"/>
        <end position="122"/>
    </location>
</feature>
<accession>A0A3P7M2N4</accession>
<dbReference type="OrthoDB" id="10025033at2759"/>
<protein>
    <submittedName>
        <fullName evidence="2">Uncharacterized protein</fullName>
    </submittedName>
</protein>
<proteinExistence type="predicted"/>
<dbReference type="Proteomes" id="UP000270094">
    <property type="component" value="Unassembled WGS sequence"/>
</dbReference>
<sequence>MKRQLAAVQQRKANKLTQEELFASLAEYQLDPRKINQLGSSSHMQEKLKNSNEDEEDNTGAEGCEASTSTSQPELEAPSCVISVEEDKQKEAMSNTDEKNNSGSSYTENEPSGSAENAAPKVQIPPKVGFICQCFYI</sequence>
<dbReference type="EMBL" id="UYYB01141854">
    <property type="protein sequence ID" value="VDM85548.1"/>
    <property type="molecule type" value="Genomic_DNA"/>
</dbReference>
<dbReference type="AlphaFoldDB" id="A0A3P7M2N4"/>